<gene>
    <name evidence="1" type="ORF">GHV41_11145</name>
</gene>
<protein>
    <submittedName>
        <fullName evidence="1">Uncharacterized protein</fullName>
    </submittedName>
</protein>
<evidence type="ECO:0000313" key="2">
    <source>
        <dbReference type="Proteomes" id="UP000381260"/>
    </source>
</evidence>
<sequence>MNITVTAQNVHQHKKNIRRGDLKGLTCFMQLACSVRVTASLDHQAIVRDVLGEPNSHEHHQLTSYWRWDDVDAVRLVDVLYAVATENVVKNY</sequence>
<dbReference type="AlphaFoldDB" id="A0A5Q2VCQ0"/>
<name>A0A5Q2VCQ0_SERPR</name>
<organism evidence="1 2">
    <name type="scientific">Serratia proteamaculans</name>
    <dbReference type="NCBI Taxonomy" id="28151"/>
    <lineage>
        <taxon>Bacteria</taxon>
        <taxon>Pseudomonadati</taxon>
        <taxon>Pseudomonadota</taxon>
        <taxon>Gammaproteobacteria</taxon>
        <taxon>Enterobacterales</taxon>
        <taxon>Yersiniaceae</taxon>
        <taxon>Serratia</taxon>
    </lineage>
</organism>
<reference evidence="1 2" key="1">
    <citation type="submission" date="2019-11" db="EMBL/GenBank/DDBJ databases">
        <title>The Phosphoenolpyruvate Phosphotransferase System Regulates Serratia proteamaculans 336X Biofilm Formation and Wheat Roots colonization.</title>
        <authorList>
            <person name="Liu F."/>
        </authorList>
    </citation>
    <scope>NUCLEOTIDE SEQUENCE [LARGE SCALE GENOMIC DNA]</scope>
    <source>
        <strain evidence="1 2">336X</strain>
    </source>
</reference>
<dbReference type="Proteomes" id="UP000381260">
    <property type="component" value="Chromosome"/>
</dbReference>
<evidence type="ECO:0000313" key="1">
    <source>
        <dbReference type="EMBL" id="QGH61361.1"/>
    </source>
</evidence>
<dbReference type="RefSeq" id="WP_153858561.1">
    <property type="nucleotide sequence ID" value="NZ_CP045913.1"/>
</dbReference>
<accession>A0A5Q2VCQ0</accession>
<dbReference type="EMBL" id="CP045913">
    <property type="protein sequence ID" value="QGH61361.1"/>
    <property type="molecule type" value="Genomic_DNA"/>
</dbReference>
<proteinExistence type="predicted"/>